<dbReference type="InterPro" id="IPR000683">
    <property type="entry name" value="Gfo/Idh/MocA-like_OxRdtase_N"/>
</dbReference>
<organism evidence="5 6">
    <name type="scientific">Polaribacter marinivivus</name>
    <dbReference type="NCBI Taxonomy" id="1524260"/>
    <lineage>
        <taxon>Bacteria</taxon>
        <taxon>Pseudomonadati</taxon>
        <taxon>Bacteroidota</taxon>
        <taxon>Flavobacteriia</taxon>
        <taxon>Flavobacteriales</taxon>
        <taxon>Flavobacteriaceae</taxon>
    </lineage>
</organism>
<dbReference type="InterPro" id="IPR050984">
    <property type="entry name" value="Gfo/Idh/MocA_domain"/>
</dbReference>
<dbReference type="PANTHER" id="PTHR22604">
    <property type="entry name" value="OXIDOREDUCTASES"/>
    <property type="match status" value="1"/>
</dbReference>
<comment type="similarity">
    <text evidence="1">Belongs to the Gfo/Idh/MocA family.</text>
</comment>
<dbReference type="Gene3D" id="3.30.360.10">
    <property type="entry name" value="Dihydrodipicolinate Reductase, domain 2"/>
    <property type="match status" value="1"/>
</dbReference>
<dbReference type="EMBL" id="JBHSCY010000003">
    <property type="protein sequence ID" value="MFC4269731.1"/>
    <property type="molecule type" value="Genomic_DNA"/>
</dbReference>
<gene>
    <name evidence="5" type="ORF">ACFOWD_12505</name>
</gene>
<evidence type="ECO:0000259" key="3">
    <source>
        <dbReference type="Pfam" id="PF01408"/>
    </source>
</evidence>
<proteinExistence type="inferred from homology"/>
<feature type="domain" description="Gfo/Idh/MocA-like oxidoreductase N-terminal" evidence="3">
    <location>
        <begin position="2"/>
        <end position="122"/>
    </location>
</feature>
<dbReference type="SUPFAM" id="SSF51735">
    <property type="entry name" value="NAD(P)-binding Rossmann-fold domains"/>
    <property type="match status" value="1"/>
</dbReference>
<dbReference type="InterPro" id="IPR055170">
    <property type="entry name" value="GFO_IDH_MocA-like_dom"/>
</dbReference>
<evidence type="ECO:0000259" key="4">
    <source>
        <dbReference type="Pfam" id="PF22725"/>
    </source>
</evidence>
<comment type="caution">
    <text evidence="5">The sequence shown here is derived from an EMBL/GenBank/DDBJ whole genome shotgun (WGS) entry which is preliminary data.</text>
</comment>
<dbReference type="PANTHER" id="PTHR22604:SF105">
    <property type="entry name" value="TRANS-1,2-DIHYDROBENZENE-1,2-DIOL DEHYDROGENASE"/>
    <property type="match status" value="1"/>
</dbReference>
<dbReference type="InterPro" id="IPR036291">
    <property type="entry name" value="NAD(P)-bd_dom_sf"/>
</dbReference>
<dbReference type="Proteomes" id="UP001595826">
    <property type="component" value="Unassembled WGS sequence"/>
</dbReference>
<keyword evidence="2" id="KW-0560">Oxidoreductase</keyword>
<sequence length="316" mass="35906">MLNFAVIGCGNLAMKYAIPALINSGVSRVIVCIDPNRRGQREAIKEKFNLPLVTTIDEAIKKYDFDAVYIAAPTGAHREIVLSAASFNKHILCEKSLGSNLNEVKEMVNFCKERNLALFEGFMYQFHTQHQFVRKLIDDGEIGVPFHFLGRFGFPPINENDFRYKKELGGGVVLDAGAYTVHAARHLFGKEPVASCAILENEDKEVDVRGTVLLDFGNSNTASLIFGFNNMYQSNYVIWGSKGKITLERAYALPPNFNPTCTLEKQGFKEVYTLNPCDHFVEEFKYFCKNYKNEIERVSWYNEAINQSKVLNDFFR</sequence>
<dbReference type="Pfam" id="PF22725">
    <property type="entry name" value="GFO_IDH_MocA_C3"/>
    <property type="match status" value="1"/>
</dbReference>
<dbReference type="Gene3D" id="3.40.50.720">
    <property type="entry name" value="NAD(P)-binding Rossmann-like Domain"/>
    <property type="match status" value="1"/>
</dbReference>
<evidence type="ECO:0000256" key="1">
    <source>
        <dbReference type="ARBA" id="ARBA00010928"/>
    </source>
</evidence>
<reference evidence="6" key="1">
    <citation type="journal article" date="2019" name="Int. J. Syst. Evol. Microbiol.">
        <title>The Global Catalogue of Microorganisms (GCM) 10K type strain sequencing project: providing services to taxonomists for standard genome sequencing and annotation.</title>
        <authorList>
            <consortium name="The Broad Institute Genomics Platform"/>
            <consortium name="The Broad Institute Genome Sequencing Center for Infectious Disease"/>
            <person name="Wu L."/>
            <person name="Ma J."/>
        </authorList>
    </citation>
    <scope>NUCLEOTIDE SEQUENCE [LARGE SCALE GENOMIC DNA]</scope>
    <source>
        <strain evidence="6">CECT 8655</strain>
    </source>
</reference>
<evidence type="ECO:0000256" key="2">
    <source>
        <dbReference type="ARBA" id="ARBA00023002"/>
    </source>
</evidence>
<dbReference type="RefSeq" id="WP_377411058.1">
    <property type="nucleotide sequence ID" value="NZ_JBHSCY010000003.1"/>
</dbReference>
<protein>
    <submittedName>
        <fullName evidence="5">Gfo/Idh/MocA family protein</fullName>
    </submittedName>
</protein>
<evidence type="ECO:0000313" key="5">
    <source>
        <dbReference type="EMBL" id="MFC4269731.1"/>
    </source>
</evidence>
<keyword evidence="6" id="KW-1185">Reference proteome</keyword>
<accession>A0ABV8RBJ6</accession>
<dbReference type="SUPFAM" id="SSF55347">
    <property type="entry name" value="Glyceraldehyde-3-phosphate dehydrogenase-like, C-terminal domain"/>
    <property type="match status" value="1"/>
</dbReference>
<dbReference type="Pfam" id="PF01408">
    <property type="entry name" value="GFO_IDH_MocA"/>
    <property type="match status" value="1"/>
</dbReference>
<evidence type="ECO:0000313" key="6">
    <source>
        <dbReference type="Proteomes" id="UP001595826"/>
    </source>
</evidence>
<name>A0ABV8RBJ6_9FLAO</name>
<feature type="domain" description="GFO/IDH/MocA-like oxidoreductase" evidence="4">
    <location>
        <begin position="131"/>
        <end position="245"/>
    </location>
</feature>